<evidence type="ECO:0000313" key="3">
    <source>
        <dbReference type="EMBL" id="KAF3208503.1"/>
    </source>
</evidence>
<evidence type="ECO:0000313" key="4">
    <source>
        <dbReference type="Proteomes" id="UP000472727"/>
    </source>
</evidence>
<gene>
    <name evidence="3" type="ORF">TWF106_011399</name>
    <name evidence="2" type="ORF">TWF679_002463</name>
    <name evidence="1" type="ORF">TWF788_010297</name>
</gene>
<evidence type="ECO:0000313" key="5">
    <source>
        <dbReference type="Proteomes" id="UP000479691"/>
    </source>
</evidence>
<dbReference type="EMBL" id="WIWT01000143">
    <property type="protein sequence ID" value="KAF3197969.1"/>
    <property type="molecule type" value="Genomic_DNA"/>
</dbReference>
<dbReference type="Proteomes" id="UP000614610">
    <property type="component" value="Unassembled WGS sequence"/>
</dbReference>
<protein>
    <submittedName>
        <fullName evidence="3">Uncharacterized protein</fullName>
    </submittedName>
</protein>
<comment type="caution">
    <text evidence="3">The sequence shown here is derived from an EMBL/GenBank/DDBJ whole genome shotgun (WGS) entry which is preliminary data.</text>
</comment>
<dbReference type="AlphaFoldDB" id="A0A7C8QFM1"/>
<name>A0A7C8QFM1_ORBOL</name>
<evidence type="ECO:0000313" key="2">
    <source>
        <dbReference type="EMBL" id="KAF3197969.1"/>
    </source>
</evidence>
<evidence type="ECO:0000313" key="1">
    <source>
        <dbReference type="EMBL" id="KAF3170042.1"/>
    </source>
</evidence>
<dbReference type="EMBL" id="JAABOE010000076">
    <property type="protein sequence ID" value="KAF3170042.1"/>
    <property type="molecule type" value="Genomic_DNA"/>
</dbReference>
<reference evidence="4 5" key="1">
    <citation type="submission" date="2019-06" db="EMBL/GenBank/DDBJ databases">
        <authorList>
            <person name="Palmer J.M."/>
        </authorList>
    </citation>
    <scope>NUCLEOTIDE SEQUENCE [LARGE SCALE GENOMIC DNA]</scope>
    <source>
        <strain evidence="3 4">TWF106</strain>
        <strain evidence="2">TWF679</strain>
        <strain evidence="1 5">TWF788</strain>
    </source>
</reference>
<dbReference type="Proteomes" id="UP000479691">
    <property type="component" value="Unassembled WGS sequence"/>
</dbReference>
<sequence length="105" mass="11338">MPLTIPTSLPTVTLSLSDSNFTPLFSNIHVNYSSGSIWRRKYEGCERALLSSLCNRSYLTSATPPTGLKLTVKPPIGSPFYALTVNQHFPCSIVLVPSGPTATLP</sequence>
<organism evidence="3 4">
    <name type="scientific">Orbilia oligospora</name>
    <name type="common">Nematode-trapping fungus</name>
    <name type="synonym">Arthrobotrys oligospora</name>
    <dbReference type="NCBI Taxonomy" id="2813651"/>
    <lineage>
        <taxon>Eukaryota</taxon>
        <taxon>Fungi</taxon>
        <taxon>Dikarya</taxon>
        <taxon>Ascomycota</taxon>
        <taxon>Pezizomycotina</taxon>
        <taxon>Orbiliomycetes</taxon>
        <taxon>Orbiliales</taxon>
        <taxon>Orbiliaceae</taxon>
        <taxon>Orbilia</taxon>
    </lineage>
</organism>
<proteinExistence type="predicted"/>
<dbReference type="EMBL" id="WIWS01000092">
    <property type="protein sequence ID" value="KAF3208503.1"/>
    <property type="molecule type" value="Genomic_DNA"/>
</dbReference>
<accession>A0A7C8QFM1</accession>
<dbReference type="Proteomes" id="UP000472727">
    <property type="component" value="Unassembled WGS sequence"/>
</dbReference>